<dbReference type="Proteomes" id="UP000249218">
    <property type="component" value="Unassembled WGS sequence"/>
</dbReference>
<name>A0A2W1BLL8_HELAM</name>
<dbReference type="Pfam" id="PF02944">
    <property type="entry name" value="BESS"/>
    <property type="match status" value="1"/>
</dbReference>
<dbReference type="OrthoDB" id="6147983at2759"/>
<comment type="subcellular location">
    <subcellularLocation>
        <location evidence="1">Nucleus</location>
    </subcellularLocation>
</comment>
<accession>A0A2W1BLL8</accession>
<dbReference type="EMBL" id="KZ150065">
    <property type="protein sequence ID" value="PZC74177.1"/>
    <property type="molecule type" value="Genomic_DNA"/>
</dbReference>
<dbReference type="PANTHER" id="PTHR12243:SF60">
    <property type="entry name" value="SI:CH211-15D5.12-RELATED"/>
    <property type="match status" value="1"/>
</dbReference>
<dbReference type="PANTHER" id="PTHR12243">
    <property type="entry name" value="MADF DOMAIN TRANSCRIPTION FACTOR"/>
    <property type="match status" value="1"/>
</dbReference>
<keyword evidence="1" id="KW-0539">Nucleus</keyword>
<dbReference type="PROSITE" id="PS51031">
    <property type="entry name" value="BESS"/>
    <property type="match status" value="1"/>
</dbReference>
<evidence type="ECO:0000259" key="2">
    <source>
        <dbReference type="PROSITE" id="PS51029"/>
    </source>
</evidence>
<protein>
    <recommendedName>
        <fullName evidence="6">MADF domain-containing protein</fullName>
    </recommendedName>
</protein>
<feature type="domain" description="MADF" evidence="2">
    <location>
        <begin position="7"/>
        <end position="89"/>
    </location>
</feature>
<dbReference type="SMART" id="SM00595">
    <property type="entry name" value="MADF"/>
    <property type="match status" value="1"/>
</dbReference>
<dbReference type="AlphaFoldDB" id="A0A2W1BLL8"/>
<dbReference type="GO" id="GO:0006357">
    <property type="term" value="P:regulation of transcription by RNA polymerase II"/>
    <property type="evidence" value="ECO:0007669"/>
    <property type="project" value="TreeGrafter"/>
</dbReference>
<dbReference type="InterPro" id="IPR004210">
    <property type="entry name" value="BESS_motif"/>
</dbReference>
<gene>
    <name evidence="4" type="primary">HaOG208249</name>
    <name evidence="4" type="ORF">B5X24_HaOG208249</name>
</gene>
<evidence type="ECO:0008006" key="6">
    <source>
        <dbReference type="Google" id="ProtNLM"/>
    </source>
</evidence>
<dbReference type="InterPro" id="IPR006578">
    <property type="entry name" value="MADF-dom"/>
</dbReference>
<sequence>MAASASNFVHVVQQYPCLYNNKLPEYLRKDVTDKAWSEVAQKTNTSVADCQTRWRNIRNGFVRSLKPNTKQKKLYYLHEELQFVVPFVKAIINTSDAGNMQTSAEVDTENNESNSLTDDEEIQFALPCVETIQTNEFADTIVKTEVEENMELNSTTDDVADYGNTSINTPFSVVEPYVRKRKIRKVTNEVDKAYEEWMRQKELKSDRARKMFLLSLVPDVESLTEEQMRKFRIKVLLLLEDIQAQ</sequence>
<feature type="domain" description="BESS" evidence="3">
    <location>
        <begin position="206"/>
        <end position="245"/>
    </location>
</feature>
<evidence type="ECO:0000256" key="1">
    <source>
        <dbReference type="PROSITE-ProRule" id="PRU00371"/>
    </source>
</evidence>
<evidence type="ECO:0000259" key="3">
    <source>
        <dbReference type="PROSITE" id="PS51031"/>
    </source>
</evidence>
<dbReference type="Pfam" id="PF10545">
    <property type="entry name" value="MADF_DNA_bdg"/>
    <property type="match status" value="1"/>
</dbReference>
<reference evidence="4 5" key="1">
    <citation type="journal article" date="2017" name="BMC Biol.">
        <title>Genomic innovations, transcriptional plasticity and gene loss underlying the evolution and divergence of two highly polyphagous and invasive Helicoverpa pest species.</title>
        <authorList>
            <person name="Pearce S.L."/>
            <person name="Clarke D.F."/>
            <person name="East P.D."/>
            <person name="Elfekih S."/>
            <person name="Gordon K.H."/>
            <person name="Jermiin L.S."/>
            <person name="McGaughran A."/>
            <person name="Oakeshott J.G."/>
            <person name="Papanikolaou A."/>
            <person name="Perera O.P."/>
            <person name="Rane R.V."/>
            <person name="Richards S."/>
            <person name="Tay W.T."/>
            <person name="Walsh T.K."/>
            <person name="Anderson A."/>
            <person name="Anderson C.J."/>
            <person name="Asgari S."/>
            <person name="Board P.G."/>
            <person name="Bretschneider A."/>
            <person name="Campbell P.M."/>
            <person name="Chertemps T."/>
            <person name="Christeller J.T."/>
            <person name="Coppin C.W."/>
            <person name="Downes S.J."/>
            <person name="Duan G."/>
            <person name="Farnsworth C.A."/>
            <person name="Good R.T."/>
            <person name="Han L.B."/>
            <person name="Han Y.C."/>
            <person name="Hatje K."/>
            <person name="Horne I."/>
            <person name="Huang Y.P."/>
            <person name="Hughes D.S."/>
            <person name="Jacquin-Joly E."/>
            <person name="James W."/>
            <person name="Jhangiani S."/>
            <person name="Kollmar M."/>
            <person name="Kuwar S.S."/>
            <person name="Li S."/>
            <person name="Liu N.Y."/>
            <person name="Maibeche M.T."/>
            <person name="Miller J.R."/>
            <person name="Montagne N."/>
            <person name="Perry T."/>
            <person name="Qu J."/>
            <person name="Song S.V."/>
            <person name="Sutton G.G."/>
            <person name="Vogel H."/>
            <person name="Walenz B.P."/>
            <person name="Xu W."/>
            <person name="Zhang H.J."/>
            <person name="Zou Z."/>
            <person name="Batterham P."/>
            <person name="Edwards O.R."/>
            <person name="Feyereisen R."/>
            <person name="Gibbs R.A."/>
            <person name="Heckel D.G."/>
            <person name="McGrath A."/>
            <person name="Robin C."/>
            <person name="Scherer S.E."/>
            <person name="Worley K.C."/>
            <person name="Wu Y.D."/>
        </authorList>
    </citation>
    <scope>NUCLEOTIDE SEQUENCE [LARGE SCALE GENOMIC DNA]</scope>
    <source>
        <strain evidence="4">Harm_GR_Male_#8</strain>
        <tissue evidence="4">Whole organism</tissue>
    </source>
</reference>
<dbReference type="GO" id="GO:0005634">
    <property type="term" value="C:nucleus"/>
    <property type="evidence" value="ECO:0007669"/>
    <property type="project" value="UniProtKB-SubCell"/>
</dbReference>
<dbReference type="GO" id="GO:0003677">
    <property type="term" value="F:DNA binding"/>
    <property type="evidence" value="ECO:0007669"/>
    <property type="project" value="InterPro"/>
</dbReference>
<proteinExistence type="predicted"/>
<evidence type="ECO:0000313" key="5">
    <source>
        <dbReference type="Proteomes" id="UP000249218"/>
    </source>
</evidence>
<keyword evidence="5" id="KW-1185">Reference proteome</keyword>
<dbReference type="PROSITE" id="PS51029">
    <property type="entry name" value="MADF"/>
    <property type="match status" value="1"/>
</dbReference>
<evidence type="ECO:0000313" key="4">
    <source>
        <dbReference type="EMBL" id="PZC74177.1"/>
    </source>
</evidence>
<dbReference type="GO" id="GO:0005667">
    <property type="term" value="C:transcription regulator complex"/>
    <property type="evidence" value="ECO:0007669"/>
    <property type="project" value="TreeGrafter"/>
</dbReference>
<organism evidence="4 5">
    <name type="scientific">Helicoverpa armigera</name>
    <name type="common">Cotton bollworm</name>
    <name type="synonym">Heliothis armigera</name>
    <dbReference type="NCBI Taxonomy" id="29058"/>
    <lineage>
        <taxon>Eukaryota</taxon>
        <taxon>Metazoa</taxon>
        <taxon>Ecdysozoa</taxon>
        <taxon>Arthropoda</taxon>
        <taxon>Hexapoda</taxon>
        <taxon>Insecta</taxon>
        <taxon>Pterygota</taxon>
        <taxon>Neoptera</taxon>
        <taxon>Endopterygota</taxon>
        <taxon>Lepidoptera</taxon>
        <taxon>Glossata</taxon>
        <taxon>Ditrysia</taxon>
        <taxon>Noctuoidea</taxon>
        <taxon>Noctuidae</taxon>
        <taxon>Heliothinae</taxon>
        <taxon>Helicoverpa</taxon>
    </lineage>
</organism>
<dbReference type="InterPro" id="IPR039353">
    <property type="entry name" value="TF_Adf1"/>
</dbReference>